<evidence type="ECO:0000256" key="1">
    <source>
        <dbReference type="SAM" id="MobiDB-lite"/>
    </source>
</evidence>
<proteinExistence type="predicted"/>
<evidence type="ECO:0000313" key="3">
    <source>
        <dbReference type="EMBL" id="MFC3687531.1"/>
    </source>
</evidence>
<dbReference type="RefSeq" id="WP_376983735.1">
    <property type="nucleotide sequence ID" value="NZ_JBBEOI010000076.1"/>
</dbReference>
<dbReference type="PANTHER" id="PTHR46233:SF1">
    <property type="entry name" value="CONSERVED PROTEIN"/>
    <property type="match status" value="1"/>
</dbReference>
<dbReference type="InterPro" id="IPR001279">
    <property type="entry name" value="Metallo-B-lactamas"/>
</dbReference>
<dbReference type="SUPFAM" id="SSF56281">
    <property type="entry name" value="Metallo-hydrolase/oxidoreductase"/>
    <property type="match status" value="1"/>
</dbReference>
<accession>A0ABV7WEP1</accession>
<dbReference type="InterPro" id="IPR036866">
    <property type="entry name" value="RibonucZ/Hydroxyglut_hydro"/>
</dbReference>
<dbReference type="Pfam" id="PF00753">
    <property type="entry name" value="Lactamase_B"/>
    <property type="match status" value="1"/>
</dbReference>
<dbReference type="SMART" id="SM00849">
    <property type="entry name" value="Lactamase_B"/>
    <property type="match status" value="1"/>
</dbReference>
<organism evidence="3 4">
    <name type="scientific">Aquipuribacter hungaricus</name>
    <dbReference type="NCBI Taxonomy" id="545624"/>
    <lineage>
        <taxon>Bacteria</taxon>
        <taxon>Bacillati</taxon>
        <taxon>Actinomycetota</taxon>
        <taxon>Actinomycetes</taxon>
        <taxon>Micrococcales</taxon>
        <taxon>Intrasporangiaceae</taxon>
        <taxon>Aquipuribacter</taxon>
    </lineage>
</organism>
<keyword evidence="4" id="KW-1185">Reference proteome</keyword>
<dbReference type="PANTHER" id="PTHR46233">
    <property type="entry name" value="HYDROXYACYLGLUTATHIONE HYDROLASE GLOC"/>
    <property type="match status" value="1"/>
</dbReference>
<evidence type="ECO:0000313" key="4">
    <source>
        <dbReference type="Proteomes" id="UP001595685"/>
    </source>
</evidence>
<reference evidence="4" key="1">
    <citation type="journal article" date="2019" name="Int. J. Syst. Evol. Microbiol.">
        <title>The Global Catalogue of Microorganisms (GCM) 10K type strain sequencing project: providing services to taxonomists for standard genome sequencing and annotation.</title>
        <authorList>
            <consortium name="The Broad Institute Genomics Platform"/>
            <consortium name="The Broad Institute Genome Sequencing Center for Infectious Disease"/>
            <person name="Wu L."/>
            <person name="Ma J."/>
        </authorList>
    </citation>
    <scope>NUCLEOTIDE SEQUENCE [LARGE SCALE GENOMIC DNA]</scope>
    <source>
        <strain evidence="4">NCAIM B.02333</strain>
    </source>
</reference>
<sequence length="223" mass="22642">MHTEPGGGALHVDLGPVVLSKASVGEQDNCVYVLTCAATGAQLLVDAADDAPAVLALVEEAAHVSGRAATDLVGVVTTHGHWDHHRALPAVVAATGAPALVGRDDAGDLPVAADRLLDHGDVVEVGELVVAVVHLRGHTPGSVALVVPGAAPHPTLALTGDSLFPGGVGNTRGDAARFTSLLDDVTDRLFGLDDSTLVQPGHGDGTTLGAERGSLEDWRSRGW</sequence>
<feature type="domain" description="Metallo-beta-lactamase" evidence="2">
    <location>
        <begin position="27"/>
        <end position="202"/>
    </location>
</feature>
<dbReference type="InterPro" id="IPR051453">
    <property type="entry name" value="MBL_Glyoxalase_II"/>
</dbReference>
<dbReference type="Proteomes" id="UP001595685">
    <property type="component" value="Unassembled WGS sequence"/>
</dbReference>
<protein>
    <submittedName>
        <fullName evidence="3">MBL fold metallo-hydrolase</fullName>
    </submittedName>
</protein>
<dbReference type="CDD" id="cd06262">
    <property type="entry name" value="metallo-hydrolase-like_MBL-fold"/>
    <property type="match status" value="1"/>
</dbReference>
<name>A0ABV7WEP1_9MICO</name>
<dbReference type="Gene3D" id="3.60.15.10">
    <property type="entry name" value="Ribonuclease Z/Hydroxyacylglutathione hydrolase-like"/>
    <property type="match status" value="1"/>
</dbReference>
<feature type="compositionally biased region" description="Basic and acidic residues" evidence="1">
    <location>
        <begin position="213"/>
        <end position="223"/>
    </location>
</feature>
<feature type="region of interest" description="Disordered" evidence="1">
    <location>
        <begin position="200"/>
        <end position="223"/>
    </location>
</feature>
<evidence type="ECO:0000259" key="2">
    <source>
        <dbReference type="SMART" id="SM00849"/>
    </source>
</evidence>
<dbReference type="EMBL" id="JBHRWW010000002">
    <property type="protein sequence ID" value="MFC3687531.1"/>
    <property type="molecule type" value="Genomic_DNA"/>
</dbReference>
<gene>
    <name evidence="3" type="ORF">ACFOLH_04175</name>
</gene>
<comment type="caution">
    <text evidence="3">The sequence shown here is derived from an EMBL/GenBank/DDBJ whole genome shotgun (WGS) entry which is preliminary data.</text>
</comment>